<dbReference type="InterPro" id="IPR011990">
    <property type="entry name" value="TPR-like_helical_dom_sf"/>
</dbReference>
<sequence>MQELKSDLENPEPPIEAINNLLQHYQNGRYELAEKLAKDLIDRFPNHPFGWKVLGVLLKQSGRISQALVTNQKSVALAPDDPGAHNNLGSAFLAVGRLEEAELSYKKATTLKPDYAEAYSNLGNALQELGKLEDAEVSHRKAIALKPDFIAAYFNLGAVLQLLNRLEAAEASYRAAIKLAPDYAKAHNNLGNVLQALGRLEEAESSYRIALGWKPDYAEAHSNLGNTLQELGMLERAEISYRAAVKFAPDFAEAYSNLSLILEKLGKSQEAEKSHKKALSLSPDLAGAHSDLGFTFKKAGNLGGTIESQKRAVAFKPINTEAEYKLGMTLYGKGHYKEAAEQFRISNHKNSGTYLLKCFYRQGDQSQFYDHLDYLIDRGEINAAIGSLTARAEINYGVKKPNTFARDPFKYVLKIDLTEQYDFDNIFVQAANNFFAGNSVSYKSQAHLTNGHQTAGNLFDKNGNLFHEIEKILHAEVKKYKDHFQFSTEGFLINWPKGYSLYGWLISMKNGGKLAPHIHESGWLSGVLYIHVPPKQKTNSGNLVVCIDDEKPAREEERNSHEIVDVITGNLVLFPASLMHYTIPFESEEERIALAFDVLPD</sequence>
<keyword evidence="1" id="KW-0802">TPR repeat</keyword>
<evidence type="ECO:0000313" key="3">
    <source>
        <dbReference type="Proteomes" id="UP000219329"/>
    </source>
</evidence>
<evidence type="ECO:0000313" key="2">
    <source>
        <dbReference type="EMBL" id="PDH33628.1"/>
    </source>
</evidence>
<feature type="repeat" description="TPR" evidence="1">
    <location>
        <begin position="184"/>
        <end position="217"/>
    </location>
</feature>
<dbReference type="Pfam" id="PF13414">
    <property type="entry name" value="TPR_11"/>
    <property type="match status" value="2"/>
</dbReference>
<dbReference type="EMBL" id="NTJZ01000007">
    <property type="protein sequence ID" value="PDH33628.1"/>
    <property type="molecule type" value="Genomic_DNA"/>
</dbReference>
<comment type="caution">
    <text evidence="2">The sequence shown here is derived from an EMBL/GenBank/DDBJ whole genome shotgun (WGS) entry which is preliminary data.</text>
</comment>
<dbReference type="Gene3D" id="1.25.40.10">
    <property type="entry name" value="Tetratricopeptide repeat domain"/>
    <property type="match status" value="4"/>
</dbReference>
<dbReference type="SMART" id="SM00028">
    <property type="entry name" value="TPR"/>
    <property type="match status" value="10"/>
</dbReference>
<dbReference type="InterPro" id="IPR019734">
    <property type="entry name" value="TPR_rpt"/>
</dbReference>
<proteinExistence type="predicted"/>
<organism evidence="2 3">
    <name type="scientific">OM182 bacterium MED-G28</name>
    <dbReference type="NCBI Taxonomy" id="1986256"/>
    <lineage>
        <taxon>Bacteria</taxon>
        <taxon>Pseudomonadati</taxon>
        <taxon>Pseudomonadota</taxon>
        <taxon>Gammaproteobacteria</taxon>
        <taxon>OMG group</taxon>
        <taxon>OM182 clade</taxon>
    </lineage>
</organism>
<dbReference type="Pfam" id="PF13432">
    <property type="entry name" value="TPR_16"/>
    <property type="match status" value="1"/>
</dbReference>
<reference evidence="2 3" key="1">
    <citation type="submission" date="2017-08" db="EMBL/GenBank/DDBJ databases">
        <title>Fine stratification of microbial communities through a metagenomic profile of the photic zone.</title>
        <authorList>
            <person name="Haro-Moreno J.M."/>
            <person name="Lopez-Perez M."/>
            <person name="De La Torre J."/>
            <person name="Picazo A."/>
            <person name="Camacho A."/>
            <person name="Rodriguez-Valera F."/>
        </authorList>
    </citation>
    <scope>NUCLEOTIDE SEQUENCE [LARGE SCALE GENOMIC DNA]</scope>
    <source>
        <strain evidence="2">MED-G28</strain>
    </source>
</reference>
<dbReference type="GO" id="GO:0006493">
    <property type="term" value="P:protein O-linked glycosylation"/>
    <property type="evidence" value="ECO:0007669"/>
    <property type="project" value="InterPro"/>
</dbReference>
<name>A0A2A5WBH5_9GAMM</name>
<dbReference type="Proteomes" id="UP000219329">
    <property type="component" value="Unassembled WGS sequence"/>
</dbReference>
<dbReference type="GO" id="GO:0097363">
    <property type="term" value="F:protein O-acetylglucosaminyltransferase activity"/>
    <property type="evidence" value="ECO:0007669"/>
    <property type="project" value="TreeGrafter"/>
</dbReference>
<gene>
    <name evidence="2" type="ORF">CNF02_07830</name>
</gene>
<feature type="repeat" description="TPR" evidence="1">
    <location>
        <begin position="218"/>
        <end position="251"/>
    </location>
</feature>
<feature type="repeat" description="TPR" evidence="1">
    <location>
        <begin position="252"/>
        <end position="285"/>
    </location>
</feature>
<dbReference type="PROSITE" id="PS50005">
    <property type="entry name" value="TPR"/>
    <property type="match status" value="6"/>
</dbReference>
<feature type="repeat" description="TPR" evidence="1">
    <location>
        <begin position="82"/>
        <end position="115"/>
    </location>
</feature>
<dbReference type="SUPFAM" id="SSF48452">
    <property type="entry name" value="TPR-like"/>
    <property type="match status" value="3"/>
</dbReference>
<accession>A0A2A5WBH5</accession>
<dbReference type="InterPro" id="IPR037919">
    <property type="entry name" value="OGT"/>
</dbReference>
<dbReference type="PANTHER" id="PTHR44366">
    <property type="entry name" value="UDP-N-ACETYLGLUCOSAMINE--PEPTIDE N-ACETYLGLUCOSAMINYLTRANSFERASE 110 KDA SUBUNIT"/>
    <property type="match status" value="1"/>
</dbReference>
<dbReference type="Gene3D" id="2.60.120.620">
    <property type="entry name" value="q2cbj1_9rhob like domain"/>
    <property type="match status" value="1"/>
</dbReference>
<protein>
    <submittedName>
        <fullName evidence="2">Uncharacterized protein</fullName>
    </submittedName>
</protein>
<dbReference type="Pfam" id="PF13759">
    <property type="entry name" value="2OG-FeII_Oxy_5"/>
    <property type="match status" value="1"/>
</dbReference>
<dbReference type="PROSITE" id="PS50293">
    <property type="entry name" value="TPR_REGION"/>
    <property type="match status" value="2"/>
</dbReference>
<dbReference type="Pfam" id="PF13181">
    <property type="entry name" value="TPR_8"/>
    <property type="match status" value="2"/>
</dbReference>
<evidence type="ECO:0000256" key="1">
    <source>
        <dbReference type="PROSITE-ProRule" id="PRU00339"/>
    </source>
</evidence>
<dbReference type="PANTHER" id="PTHR44366:SF1">
    <property type="entry name" value="UDP-N-ACETYLGLUCOSAMINE--PEPTIDE N-ACETYLGLUCOSAMINYLTRANSFERASE 110 KDA SUBUNIT"/>
    <property type="match status" value="1"/>
</dbReference>
<feature type="repeat" description="TPR" evidence="1">
    <location>
        <begin position="150"/>
        <end position="183"/>
    </location>
</feature>
<feature type="repeat" description="TPR" evidence="1">
    <location>
        <begin position="116"/>
        <end position="149"/>
    </location>
</feature>
<dbReference type="InterPro" id="IPR012668">
    <property type="entry name" value="CHP02466"/>
</dbReference>
<dbReference type="AlphaFoldDB" id="A0A2A5WBH5"/>